<gene>
    <name evidence="1" type="ORF">F2Q68_00018109</name>
</gene>
<reference evidence="1" key="1">
    <citation type="submission" date="2019-12" db="EMBL/GenBank/DDBJ databases">
        <title>Genome sequencing and annotation of Brassica cretica.</title>
        <authorList>
            <person name="Studholme D.J."/>
            <person name="Sarris P.F."/>
        </authorList>
    </citation>
    <scope>NUCLEOTIDE SEQUENCE</scope>
    <source>
        <strain evidence="1">PFS-001/15</strain>
        <tissue evidence="1">Leaf</tissue>
    </source>
</reference>
<evidence type="ECO:0000313" key="1">
    <source>
        <dbReference type="EMBL" id="KAF2559485.1"/>
    </source>
</evidence>
<accession>A0A8S9HLY1</accession>
<name>A0A8S9HLY1_BRACR</name>
<sequence length="237" mass="26535">MNVGFVTMSLVMESVAVSSLVKLVAHIARARVFLSLVRMKTTSTLWSSRKKAKAVGDDDTSREFVLGRCCWDTSVSKVFRKPELSLAGVNPSNNKKILENVKISVRSSVRANRALTPSELKRIFGAKLYNICCTKGVPTSFSCSFERFQKEDGDPIYHNQFLGWRSPNRSPNWIEGVTRVDMKWVELSEEDKKKVGEPICSKQEDKVVGDVRDQEGHQICAAYVCVNLVSSVRVIKG</sequence>
<dbReference type="EMBL" id="QGKW02001940">
    <property type="protein sequence ID" value="KAF2559485.1"/>
    <property type="molecule type" value="Genomic_DNA"/>
</dbReference>
<organism evidence="1 2">
    <name type="scientific">Brassica cretica</name>
    <name type="common">Mustard</name>
    <dbReference type="NCBI Taxonomy" id="69181"/>
    <lineage>
        <taxon>Eukaryota</taxon>
        <taxon>Viridiplantae</taxon>
        <taxon>Streptophyta</taxon>
        <taxon>Embryophyta</taxon>
        <taxon>Tracheophyta</taxon>
        <taxon>Spermatophyta</taxon>
        <taxon>Magnoliopsida</taxon>
        <taxon>eudicotyledons</taxon>
        <taxon>Gunneridae</taxon>
        <taxon>Pentapetalae</taxon>
        <taxon>rosids</taxon>
        <taxon>malvids</taxon>
        <taxon>Brassicales</taxon>
        <taxon>Brassicaceae</taxon>
        <taxon>Brassiceae</taxon>
        <taxon>Brassica</taxon>
    </lineage>
</organism>
<proteinExistence type="predicted"/>
<dbReference type="AlphaFoldDB" id="A0A8S9HLY1"/>
<comment type="caution">
    <text evidence="1">The sequence shown here is derived from an EMBL/GenBank/DDBJ whole genome shotgun (WGS) entry which is preliminary data.</text>
</comment>
<protein>
    <submittedName>
        <fullName evidence="1">Uncharacterized protein</fullName>
    </submittedName>
</protein>
<dbReference type="Proteomes" id="UP000712281">
    <property type="component" value="Unassembled WGS sequence"/>
</dbReference>
<evidence type="ECO:0000313" key="2">
    <source>
        <dbReference type="Proteomes" id="UP000712281"/>
    </source>
</evidence>